<proteinExistence type="predicted"/>
<accession>A0A7Y2EB59</accession>
<dbReference type="AlphaFoldDB" id="A0A7Y2EB59"/>
<dbReference type="SUPFAM" id="SSF82171">
    <property type="entry name" value="DPP6 N-terminal domain-like"/>
    <property type="match status" value="1"/>
</dbReference>
<dbReference type="InterPro" id="IPR029058">
    <property type="entry name" value="AB_hydrolase_fold"/>
</dbReference>
<evidence type="ECO:0000256" key="1">
    <source>
        <dbReference type="ARBA" id="ARBA00022801"/>
    </source>
</evidence>
<dbReference type="GO" id="GO:0004252">
    <property type="term" value="F:serine-type endopeptidase activity"/>
    <property type="evidence" value="ECO:0007669"/>
    <property type="project" value="TreeGrafter"/>
</dbReference>
<evidence type="ECO:0000256" key="3">
    <source>
        <dbReference type="SAM" id="SignalP"/>
    </source>
</evidence>
<dbReference type="InterPro" id="IPR001375">
    <property type="entry name" value="Peptidase_S9_cat"/>
</dbReference>
<dbReference type="SUPFAM" id="SSF53474">
    <property type="entry name" value="alpha/beta-Hydrolases"/>
    <property type="match status" value="1"/>
</dbReference>
<dbReference type="Proteomes" id="UP000547674">
    <property type="component" value="Unassembled WGS sequence"/>
</dbReference>
<comment type="caution">
    <text evidence="5">The sequence shown here is derived from an EMBL/GenBank/DDBJ whole genome shotgun (WGS) entry which is preliminary data.</text>
</comment>
<keyword evidence="3" id="KW-0732">Signal</keyword>
<dbReference type="Gene3D" id="2.120.10.30">
    <property type="entry name" value="TolB, C-terminal domain"/>
    <property type="match status" value="2"/>
</dbReference>
<reference evidence="5 6" key="1">
    <citation type="submission" date="2020-03" db="EMBL/GenBank/DDBJ databases">
        <title>Metabolic flexibility allows generalist bacteria to become dominant in a frequently disturbed ecosystem.</title>
        <authorList>
            <person name="Chen Y.-J."/>
            <person name="Leung P.M."/>
            <person name="Bay S.K."/>
            <person name="Hugenholtz P."/>
            <person name="Kessler A.J."/>
            <person name="Shelley G."/>
            <person name="Waite D.W."/>
            <person name="Cook P.L."/>
            <person name="Greening C."/>
        </authorList>
    </citation>
    <scope>NUCLEOTIDE SEQUENCE [LARGE SCALE GENOMIC DNA]</scope>
    <source>
        <strain evidence="5">SS_bin_28</strain>
    </source>
</reference>
<dbReference type="GO" id="GO:0006508">
    <property type="term" value="P:proteolysis"/>
    <property type="evidence" value="ECO:0007669"/>
    <property type="project" value="InterPro"/>
</dbReference>
<evidence type="ECO:0000313" key="6">
    <source>
        <dbReference type="Proteomes" id="UP000547674"/>
    </source>
</evidence>
<gene>
    <name evidence="5" type="ORF">HKN21_17675</name>
</gene>
<organism evidence="5 6">
    <name type="scientific">Eiseniibacteriota bacterium</name>
    <dbReference type="NCBI Taxonomy" id="2212470"/>
    <lineage>
        <taxon>Bacteria</taxon>
        <taxon>Candidatus Eiseniibacteriota</taxon>
    </lineage>
</organism>
<dbReference type="InterPro" id="IPR011659">
    <property type="entry name" value="WD40"/>
</dbReference>
<dbReference type="EMBL" id="JABDJR010000706">
    <property type="protein sequence ID" value="NNF08596.1"/>
    <property type="molecule type" value="Genomic_DNA"/>
</dbReference>
<feature type="chain" id="PRO_5031507790" evidence="3">
    <location>
        <begin position="24"/>
        <end position="702"/>
    </location>
</feature>
<dbReference type="Pfam" id="PF07676">
    <property type="entry name" value="PD40"/>
    <property type="match status" value="2"/>
</dbReference>
<dbReference type="PANTHER" id="PTHR42776:SF27">
    <property type="entry name" value="DIPEPTIDYL PEPTIDASE FAMILY MEMBER 6"/>
    <property type="match status" value="1"/>
</dbReference>
<name>A0A7Y2EB59_UNCEI</name>
<dbReference type="Gene3D" id="3.40.50.1820">
    <property type="entry name" value="alpha/beta hydrolase"/>
    <property type="match status" value="1"/>
</dbReference>
<keyword evidence="1" id="KW-0378">Hydrolase</keyword>
<keyword evidence="2" id="KW-0720">Serine protease</keyword>
<feature type="signal peptide" evidence="3">
    <location>
        <begin position="1"/>
        <end position="23"/>
    </location>
</feature>
<feature type="domain" description="Peptidase S9 prolyl oligopeptidase catalytic" evidence="4">
    <location>
        <begin position="484"/>
        <end position="694"/>
    </location>
</feature>
<keyword evidence="2" id="KW-0645">Protease</keyword>
<sequence>MRSVIRFGLVVVALALTAGTSLAVKPPMTSMDLLSYQWVGDPQVSPDGQFVAFTRVVPDSASNQYQSSLYLVRTEGGRPFRITQGTMDTTPRWSPDSQSLCFLRKGADTESRQLWILPLVGGEARQITNHAPGVGAAWWSPKGTHIVFEATALTEDPPRSLSPDIPWNSDAAVVTEPYFRDAGGNILDKNNPTHLWITTPNENGVEQLTEVEQDHAMLSWSPDGSTVFYTRDDREDPWFRLDDQNMFAMNHLQRKEVRVIDIDGPLYAGTVNKKGKWALWGRKNPEQDKTYLQDEILIAGPVRKDAPLRNHDAQVLTDGYDHDIGNYIGTDGGTPVGQGGWRPLWSADEKAVFAVVSERGKSNLARIEYPEGRVKWITPGKNCVFSFSADKERKKFAVLMGDSKRPADIWLLDGHGKGLKRLTNFNDAFLSTRHISGAEEITFESIDGALIQAWLYKPRDYVPWKKYPLVVQIHGGPHIAYGESYFHEFQTLASRGYVVLAVNPRGSATFGDEFASAIQYEYPGNDIHDILYGVDFVLDLGFVNPSRMGVTGGSGGGYLTNWIIVKDHRFKAAATQRCVSDWLSFYATTDFTMYTPFWFKKQPWEDPMEYIKRSPAYHAASIRTPLLIIHSESDQRTPINQAETMFRALKGLKKETVMVRFPNEQHGLSRNGSPKRRVERNEVIANWFDSKLQGTGFSADAP</sequence>
<dbReference type="Pfam" id="PF00326">
    <property type="entry name" value="Peptidase_S9"/>
    <property type="match status" value="1"/>
</dbReference>
<protein>
    <submittedName>
        <fullName evidence="5">S9 family peptidase</fullName>
    </submittedName>
</protein>
<dbReference type="InterPro" id="IPR011042">
    <property type="entry name" value="6-blade_b-propeller_TolB-like"/>
</dbReference>
<evidence type="ECO:0000256" key="2">
    <source>
        <dbReference type="ARBA" id="ARBA00022825"/>
    </source>
</evidence>
<dbReference type="PANTHER" id="PTHR42776">
    <property type="entry name" value="SERINE PEPTIDASE S9 FAMILY MEMBER"/>
    <property type="match status" value="1"/>
</dbReference>
<evidence type="ECO:0000259" key="4">
    <source>
        <dbReference type="Pfam" id="PF00326"/>
    </source>
</evidence>
<evidence type="ECO:0000313" key="5">
    <source>
        <dbReference type="EMBL" id="NNF08596.1"/>
    </source>
</evidence>